<name>A0ABV6V5E4_9ACTN</name>
<organism evidence="1 2">
    <name type="scientific">Streptacidiphilus alkalitolerans</name>
    <dbReference type="NCBI Taxonomy" id="3342712"/>
    <lineage>
        <taxon>Bacteria</taxon>
        <taxon>Bacillati</taxon>
        <taxon>Actinomycetota</taxon>
        <taxon>Actinomycetes</taxon>
        <taxon>Kitasatosporales</taxon>
        <taxon>Streptomycetaceae</taxon>
        <taxon>Streptacidiphilus</taxon>
    </lineage>
</organism>
<evidence type="ECO:0000313" key="1">
    <source>
        <dbReference type="EMBL" id="MFC1408883.1"/>
    </source>
</evidence>
<dbReference type="EMBL" id="JBHEZX010000002">
    <property type="protein sequence ID" value="MFC1408883.1"/>
    <property type="molecule type" value="Genomic_DNA"/>
</dbReference>
<dbReference type="Proteomes" id="UP001592582">
    <property type="component" value="Unassembled WGS sequence"/>
</dbReference>
<evidence type="ECO:0000313" key="2">
    <source>
        <dbReference type="Proteomes" id="UP001592582"/>
    </source>
</evidence>
<reference evidence="1 2" key="1">
    <citation type="submission" date="2024-09" db="EMBL/GenBank/DDBJ databases">
        <authorList>
            <person name="Lee S.D."/>
        </authorList>
    </citation>
    <scope>NUCLEOTIDE SEQUENCE [LARGE SCALE GENOMIC DNA]</scope>
    <source>
        <strain evidence="1 2">N1-1</strain>
    </source>
</reference>
<keyword evidence="2" id="KW-1185">Reference proteome</keyword>
<gene>
    <name evidence="1" type="ORF">ACEZDG_06270</name>
</gene>
<accession>A0ABV6V5E4</accession>
<proteinExistence type="predicted"/>
<comment type="caution">
    <text evidence="1">The sequence shown here is derived from an EMBL/GenBank/DDBJ whole genome shotgun (WGS) entry which is preliminary data.</text>
</comment>
<protein>
    <submittedName>
        <fullName evidence="1">Uncharacterized protein</fullName>
    </submittedName>
</protein>
<sequence>MAIAVQKRDCGYCPEQTAGPLRGERGGRRAAQDHPGCYGRLLADLSAVESATRTAREASRLAALQTGILHSEDRALLDAQEWDQPAGHRYCDECHCDRPTLAVGAGLRWCRVCAGRRLTATRALAEEHPRRHTPALPTLRAY</sequence>